<dbReference type="CDD" id="cd09272">
    <property type="entry name" value="RNase_HI_RT_Ty1"/>
    <property type="match status" value="1"/>
</dbReference>
<accession>A0AAF0PQS7</accession>
<sequence length="270" mass="30882">MLDPAIYRRLIGKLNYLTHTRPDLSFTILTLRQYMQKPSISHFTATLRVLQYLKSNPTQGLFLNSNTNFSLLSFCDVDWVACRDSRKSVSGFFISLGGSPISWRSKKQTSITLSSEYRSMRHFVAELTWLTRLLNDLSLEPSLPVPIYSDIQDAIHIARNPVFHKRAKHVELDRQFVRQKFLSGLISLSFVPSISACRPLYQTSIWSIFVFDSWKVGALFFPLQLEGNVGDKKLLSHKKETTLVDIVDQDKKEENGLLKDKLGQLSIGLL</sequence>
<keyword evidence="2" id="KW-1185">Reference proteome</keyword>
<organism evidence="1 2">
    <name type="scientific">Solanum verrucosum</name>
    <dbReference type="NCBI Taxonomy" id="315347"/>
    <lineage>
        <taxon>Eukaryota</taxon>
        <taxon>Viridiplantae</taxon>
        <taxon>Streptophyta</taxon>
        <taxon>Embryophyta</taxon>
        <taxon>Tracheophyta</taxon>
        <taxon>Spermatophyta</taxon>
        <taxon>Magnoliopsida</taxon>
        <taxon>eudicotyledons</taxon>
        <taxon>Gunneridae</taxon>
        <taxon>Pentapetalae</taxon>
        <taxon>asterids</taxon>
        <taxon>lamiids</taxon>
        <taxon>Solanales</taxon>
        <taxon>Solanaceae</taxon>
        <taxon>Solanoideae</taxon>
        <taxon>Solaneae</taxon>
        <taxon>Solanum</taxon>
    </lineage>
</organism>
<gene>
    <name evidence="1" type="ORF">MTR67_002758</name>
</gene>
<dbReference type="PANTHER" id="PTHR11439:SF498">
    <property type="entry name" value="DNAK FAMILY PROTEIN"/>
    <property type="match status" value="1"/>
</dbReference>
<dbReference type="EMBL" id="CP133612">
    <property type="protein sequence ID" value="WMV09373.1"/>
    <property type="molecule type" value="Genomic_DNA"/>
</dbReference>
<reference evidence="1" key="1">
    <citation type="submission" date="2023-08" db="EMBL/GenBank/DDBJ databases">
        <title>A de novo genome assembly of Solanum verrucosum Schlechtendal, a Mexican diploid species geographically isolated from the other diploid A-genome species in potato relatives.</title>
        <authorList>
            <person name="Hosaka K."/>
        </authorList>
    </citation>
    <scope>NUCLEOTIDE SEQUENCE</scope>
    <source>
        <tissue evidence="1">Young leaves</tissue>
    </source>
</reference>
<dbReference type="PANTHER" id="PTHR11439">
    <property type="entry name" value="GAG-POL-RELATED RETROTRANSPOSON"/>
    <property type="match status" value="1"/>
</dbReference>
<evidence type="ECO:0000313" key="2">
    <source>
        <dbReference type="Proteomes" id="UP001234989"/>
    </source>
</evidence>
<name>A0AAF0PQS7_SOLVR</name>
<dbReference type="InterPro" id="IPR043502">
    <property type="entry name" value="DNA/RNA_pol_sf"/>
</dbReference>
<dbReference type="Proteomes" id="UP001234989">
    <property type="component" value="Chromosome 1"/>
</dbReference>
<evidence type="ECO:0008006" key="3">
    <source>
        <dbReference type="Google" id="ProtNLM"/>
    </source>
</evidence>
<dbReference type="AlphaFoldDB" id="A0AAF0PQS7"/>
<protein>
    <recommendedName>
        <fullName evidence="3">Mitochondrial protein</fullName>
    </recommendedName>
</protein>
<evidence type="ECO:0000313" key="1">
    <source>
        <dbReference type="EMBL" id="WMV09373.1"/>
    </source>
</evidence>
<proteinExistence type="predicted"/>
<dbReference type="SUPFAM" id="SSF56672">
    <property type="entry name" value="DNA/RNA polymerases"/>
    <property type="match status" value="1"/>
</dbReference>